<gene>
    <name evidence="2" type="ORF">TNIN_78071</name>
</gene>
<dbReference type="EMBL" id="BMAV01018565">
    <property type="protein sequence ID" value="GFY71024.1"/>
    <property type="molecule type" value="Genomic_DNA"/>
</dbReference>
<keyword evidence="3" id="KW-1185">Reference proteome</keyword>
<organism evidence="2 3">
    <name type="scientific">Trichonephila inaurata madagascariensis</name>
    <dbReference type="NCBI Taxonomy" id="2747483"/>
    <lineage>
        <taxon>Eukaryota</taxon>
        <taxon>Metazoa</taxon>
        <taxon>Ecdysozoa</taxon>
        <taxon>Arthropoda</taxon>
        <taxon>Chelicerata</taxon>
        <taxon>Arachnida</taxon>
        <taxon>Araneae</taxon>
        <taxon>Araneomorphae</taxon>
        <taxon>Entelegynae</taxon>
        <taxon>Araneoidea</taxon>
        <taxon>Nephilidae</taxon>
        <taxon>Trichonephila</taxon>
        <taxon>Trichonephila inaurata</taxon>
    </lineage>
</organism>
<protein>
    <submittedName>
        <fullName evidence="2">Uncharacterized protein</fullName>
    </submittedName>
</protein>
<evidence type="ECO:0000256" key="1">
    <source>
        <dbReference type="SAM" id="MobiDB-lite"/>
    </source>
</evidence>
<reference evidence="2" key="1">
    <citation type="submission" date="2020-08" db="EMBL/GenBank/DDBJ databases">
        <title>Multicomponent nature underlies the extraordinary mechanical properties of spider dragline silk.</title>
        <authorList>
            <person name="Kono N."/>
            <person name="Nakamura H."/>
            <person name="Mori M."/>
            <person name="Yoshida Y."/>
            <person name="Ohtoshi R."/>
            <person name="Malay A.D."/>
            <person name="Moran D.A.P."/>
            <person name="Tomita M."/>
            <person name="Numata K."/>
            <person name="Arakawa K."/>
        </authorList>
    </citation>
    <scope>NUCLEOTIDE SEQUENCE</scope>
</reference>
<name>A0A8X6YK19_9ARAC</name>
<evidence type="ECO:0000313" key="3">
    <source>
        <dbReference type="Proteomes" id="UP000886998"/>
    </source>
</evidence>
<dbReference type="AlphaFoldDB" id="A0A8X6YK19"/>
<feature type="compositionally biased region" description="Basic and acidic residues" evidence="1">
    <location>
        <begin position="10"/>
        <end position="20"/>
    </location>
</feature>
<feature type="non-terminal residue" evidence="2">
    <location>
        <position position="1"/>
    </location>
</feature>
<evidence type="ECO:0000313" key="2">
    <source>
        <dbReference type="EMBL" id="GFY71024.1"/>
    </source>
</evidence>
<accession>A0A8X6YK19</accession>
<proteinExistence type="predicted"/>
<feature type="region of interest" description="Disordered" evidence="1">
    <location>
        <begin position="1"/>
        <end position="39"/>
    </location>
</feature>
<comment type="caution">
    <text evidence="2">The sequence shown here is derived from an EMBL/GenBank/DDBJ whole genome shotgun (WGS) entry which is preliminary data.</text>
</comment>
<dbReference type="Proteomes" id="UP000886998">
    <property type="component" value="Unassembled WGS sequence"/>
</dbReference>
<sequence>DSFASPKTNETPETKTEFSHSKTNWGPGPVPKPKVQQDSVGNIPFGVTRFEDSWGGPLGKDCEKVRKVHYWQGIGQQHTARGWRR</sequence>